<accession>A0A841RAV6</accession>
<proteinExistence type="inferred from homology"/>
<dbReference type="PANTHER" id="PTHR35024">
    <property type="entry name" value="HYPOTHETICAL CYTOSOLIC PROTEIN"/>
    <property type="match status" value="1"/>
</dbReference>
<comment type="similarity">
    <text evidence="1">Belongs to the bactofilin family.</text>
</comment>
<dbReference type="PANTHER" id="PTHR35024:SF4">
    <property type="entry name" value="POLYMER-FORMING CYTOSKELETAL PROTEIN"/>
    <property type="match status" value="1"/>
</dbReference>
<dbReference type="InterPro" id="IPR007607">
    <property type="entry name" value="BacA/B"/>
</dbReference>
<evidence type="ECO:0000313" key="2">
    <source>
        <dbReference type="EMBL" id="MBB6480846.1"/>
    </source>
</evidence>
<gene>
    <name evidence="2" type="ORF">HNR50_002519</name>
</gene>
<organism evidence="2 3">
    <name type="scientific">Spirochaeta isovalerica</name>
    <dbReference type="NCBI Taxonomy" id="150"/>
    <lineage>
        <taxon>Bacteria</taxon>
        <taxon>Pseudomonadati</taxon>
        <taxon>Spirochaetota</taxon>
        <taxon>Spirochaetia</taxon>
        <taxon>Spirochaetales</taxon>
        <taxon>Spirochaetaceae</taxon>
        <taxon>Spirochaeta</taxon>
    </lineage>
</organism>
<name>A0A841RAV6_9SPIO</name>
<sequence length="153" mass="16247">MSNSKDNSYINSLVGKGTRFDGELNLSGLLRIDGDFTGSINTDGKVLIGKSGRVKCSINAGSVVIGGVVKGNIYSTGKVVVLSTGMVLGNIEAPGIIIEEGVIFNGKCRVLSGEASTYEHRKGAAVSEYKPDWGTSEEKKEDKAKAEFLSWKK</sequence>
<dbReference type="Pfam" id="PF04519">
    <property type="entry name" value="Bactofilin"/>
    <property type="match status" value="1"/>
</dbReference>
<protein>
    <submittedName>
        <fullName evidence="2">Cytoskeletal protein CcmA (Bactofilin family)</fullName>
    </submittedName>
</protein>
<evidence type="ECO:0000313" key="3">
    <source>
        <dbReference type="Proteomes" id="UP000587760"/>
    </source>
</evidence>
<dbReference type="AlphaFoldDB" id="A0A841RAV6"/>
<reference evidence="2 3" key="1">
    <citation type="submission" date="2020-08" db="EMBL/GenBank/DDBJ databases">
        <title>Genomic Encyclopedia of Type Strains, Phase IV (KMG-IV): sequencing the most valuable type-strain genomes for metagenomic binning, comparative biology and taxonomic classification.</title>
        <authorList>
            <person name="Goeker M."/>
        </authorList>
    </citation>
    <scope>NUCLEOTIDE SEQUENCE [LARGE SCALE GENOMIC DNA]</scope>
    <source>
        <strain evidence="2 3">DSM 2461</strain>
    </source>
</reference>
<dbReference type="RefSeq" id="WP_184747102.1">
    <property type="nucleotide sequence ID" value="NZ_JACHGJ010000004.1"/>
</dbReference>
<evidence type="ECO:0000256" key="1">
    <source>
        <dbReference type="ARBA" id="ARBA00044755"/>
    </source>
</evidence>
<comment type="caution">
    <text evidence="2">The sequence shown here is derived from an EMBL/GenBank/DDBJ whole genome shotgun (WGS) entry which is preliminary data.</text>
</comment>
<dbReference type="Proteomes" id="UP000587760">
    <property type="component" value="Unassembled WGS sequence"/>
</dbReference>
<dbReference type="EMBL" id="JACHGJ010000004">
    <property type="protein sequence ID" value="MBB6480846.1"/>
    <property type="molecule type" value="Genomic_DNA"/>
</dbReference>
<keyword evidence="3" id="KW-1185">Reference proteome</keyword>